<reference evidence="3" key="1">
    <citation type="journal article" date="2019" name="Int. J. Syst. Evol. Microbiol.">
        <title>The Global Catalogue of Microorganisms (GCM) 10K type strain sequencing project: providing services to taxonomists for standard genome sequencing and annotation.</title>
        <authorList>
            <consortium name="The Broad Institute Genomics Platform"/>
            <consortium name="The Broad Institute Genome Sequencing Center for Infectious Disease"/>
            <person name="Wu L."/>
            <person name="Ma J."/>
        </authorList>
    </citation>
    <scope>NUCLEOTIDE SEQUENCE [LARGE SCALE GENOMIC DNA]</scope>
    <source>
        <strain evidence="3">JCM 9088</strain>
    </source>
</reference>
<comment type="caution">
    <text evidence="2">The sequence shown here is derived from an EMBL/GenBank/DDBJ whole genome shotgun (WGS) entry which is preliminary data.</text>
</comment>
<dbReference type="Proteomes" id="UP001500403">
    <property type="component" value="Unassembled WGS sequence"/>
</dbReference>
<name>A0ABP6JM06_9ACTN</name>
<dbReference type="RefSeq" id="WP_344494221.1">
    <property type="nucleotide sequence ID" value="NZ_BAAAUD010000021.1"/>
</dbReference>
<sequence>MLVRAGSRRRLVGAPAPRVEHPRTERELYEQAARPAERAAIAAGMHAVLAHRLGPVTLHTGVPATRGESLPDPVSERTALLRTASTDAPADLHDDLGALRDPDARPAAAAPAYGRPDTRFPSAAGRSAGAG</sequence>
<evidence type="ECO:0000313" key="3">
    <source>
        <dbReference type="Proteomes" id="UP001500403"/>
    </source>
</evidence>
<feature type="region of interest" description="Disordered" evidence="1">
    <location>
        <begin position="81"/>
        <end position="131"/>
    </location>
</feature>
<accession>A0ABP6JM06</accession>
<dbReference type="EMBL" id="BAAAUD010000021">
    <property type="protein sequence ID" value="GAA2937697.1"/>
    <property type="molecule type" value="Genomic_DNA"/>
</dbReference>
<feature type="compositionally biased region" description="Low complexity" evidence="1">
    <location>
        <begin position="105"/>
        <end position="115"/>
    </location>
</feature>
<feature type="compositionally biased region" description="Basic and acidic residues" evidence="1">
    <location>
        <begin position="90"/>
        <end position="104"/>
    </location>
</feature>
<evidence type="ECO:0000256" key="1">
    <source>
        <dbReference type="SAM" id="MobiDB-lite"/>
    </source>
</evidence>
<organism evidence="2 3">
    <name type="scientific">Streptomyces enissocaesilis</name>
    <dbReference type="NCBI Taxonomy" id="332589"/>
    <lineage>
        <taxon>Bacteria</taxon>
        <taxon>Bacillati</taxon>
        <taxon>Actinomycetota</taxon>
        <taxon>Actinomycetes</taxon>
        <taxon>Kitasatosporales</taxon>
        <taxon>Streptomycetaceae</taxon>
        <taxon>Streptomyces</taxon>
        <taxon>Streptomyces rochei group</taxon>
    </lineage>
</organism>
<evidence type="ECO:0000313" key="2">
    <source>
        <dbReference type="EMBL" id="GAA2937697.1"/>
    </source>
</evidence>
<feature type="region of interest" description="Disordered" evidence="1">
    <location>
        <begin position="1"/>
        <end position="25"/>
    </location>
</feature>
<proteinExistence type="predicted"/>
<gene>
    <name evidence="2" type="ORF">GCM10010446_23780</name>
</gene>
<protein>
    <submittedName>
        <fullName evidence="2">Uncharacterized protein</fullName>
    </submittedName>
</protein>
<dbReference type="Gene3D" id="1.20.5.1930">
    <property type="match status" value="1"/>
</dbReference>
<keyword evidence="3" id="KW-1185">Reference proteome</keyword>
<feature type="compositionally biased region" description="Basic residues" evidence="1">
    <location>
        <begin position="1"/>
        <end position="11"/>
    </location>
</feature>